<gene>
    <name evidence="3" type="primary">ga29704</name>
    <name evidence="3" type="ORF">PR202_ga29704</name>
</gene>
<dbReference type="GO" id="GO:0009506">
    <property type="term" value="C:plasmodesma"/>
    <property type="evidence" value="ECO:0007669"/>
    <property type="project" value="UniProtKB-ARBA"/>
</dbReference>
<organism evidence="3 4">
    <name type="scientific">Eleusine coracana subsp. coracana</name>
    <dbReference type="NCBI Taxonomy" id="191504"/>
    <lineage>
        <taxon>Eukaryota</taxon>
        <taxon>Viridiplantae</taxon>
        <taxon>Streptophyta</taxon>
        <taxon>Embryophyta</taxon>
        <taxon>Tracheophyta</taxon>
        <taxon>Spermatophyta</taxon>
        <taxon>Magnoliopsida</taxon>
        <taxon>Liliopsida</taxon>
        <taxon>Poales</taxon>
        <taxon>Poaceae</taxon>
        <taxon>PACMAD clade</taxon>
        <taxon>Chloridoideae</taxon>
        <taxon>Cynodonteae</taxon>
        <taxon>Eleusininae</taxon>
        <taxon>Eleusine</taxon>
    </lineage>
</organism>
<dbReference type="InterPro" id="IPR044788">
    <property type="entry name" value="X8_dom_prot"/>
</dbReference>
<dbReference type="SMART" id="SM00768">
    <property type="entry name" value="X8"/>
    <property type="match status" value="1"/>
</dbReference>
<protein>
    <recommendedName>
        <fullName evidence="2">X8 domain-containing protein</fullName>
    </recommendedName>
</protein>
<feature type="domain" description="X8" evidence="2">
    <location>
        <begin position="45"/>
        <end position="140"/>
    </location>
</feature>
<dbReference type="PANTHER" id="PTHR31044">
    <property type="entry name" value="BETA-1,3 GLUCANASE"/>
    <property type="match status" value="1"/>
</dbReference>
<keyword evidence="4" id="KW-1185">Reference proteome</keyword>
<dbReference type="PANTHER" id="PTHR31044:SF52">
    <property type="entry name" value="OS01G0631500 PROTEIN"/>
    <property type="match status" value="1"/>
</dbReference>
<keyword evidence="1" id="KW-0732">Signal</keyword>
<evidence type="ECO:0000313" key="3">
    <source>
        <dbReference type="EMBL" id="GJN11506.1"/>
    </source>
</evidence>
<evidence type="ECO:0000313" key="4">
    <source>
        <dbReference type="Proteomes" id="UP001054889"/>
    </source>
</evidence>
<dbReference type="EMBL" id="BQKI01000018">
    <property type="protein sequence ID" value="GJN11506.1"/>
    <property type="molecule type" value="Genomic_DNA"/>
</dbReference>
<sequence length="177" mass="19531">MWMEIATAVEGFTERINVQIAGTLNEIGVPTARKIKELVRGKCNGWEVGNDRLQAALDFACRHSADCSPIQRGGKCFKPNTKVAHASSALKSYYRRNHRAPGTCDFAGAGSVVFQAPSELFETFDHFSPKTSSVYGDCILATVSVLLFTAEIGKCLLPWKSWLKERTSISHENYADI</sequence>
<name>A0AAV5DM40_ELECO</name>
<dbReference type="Proteomes" id="UP001054889">
    <property type="component" value="Unassembled WGS sequence"/>
</dbReference>
<accession>A0AAV5DM40</accession>
<proteinExistence type="predicted"/>
<reference evidence="3" key="2">
    <citation type="submission" date="2021-12" db="EMBL/GenBank/DDBJ databases">
        <title>Resequencing data analysis of finger millet.</title>
        <authorList>
            <person name="Hatakeyama M."/>
            <person name="Aluri S."/>
            <person name="Balachadran M.T."/>
            <person name="Sivarajan S.R."/>
            <person name="Poveda L."/>
            <person name="Shimizu-Inatsugi R."/>
            <person name="Schlapbach R."/>
            <person name="Sreeman S.M."/>
            <person name="Shimizu K.K."/>
        </authorList>
    </citation>
    <scope>NUCLEOTIDE SEQUENCE</scope>
</reference>
<evidence type="ECO:0000256" key="1">
    <source>
        <dbReference type="ARBA" id="ARBA00022729"/>
    </source>
</evidence>
<dbReference type="Gene3D" id="1.20.58.1040">
    <property type="match status" value="1"/>
</dbReference>
<dbReference type="InterPro" id="IPR012946">
    <property type="entry name" value="X8"/>
</dbReference>
<dbReference type="Pfam" id="PF07983">
    <property type="entry name" value="X8"/>
    <property type="match status" value="1"/>
</dbReference>
<reference evidence="3" key="1">
    <citation type="journal article" date="2018" name="DNA Res.">
        <title>Multiple hybrid de novo genome assembly of finger millet, an orphan allotetraploid crop.</title>
        <authorList>
            <person name="Hatakeyama M."/>
            <person name="Aluri S."/>
            <person name="Balachadran M.T."/>
            <person name="Sivarajan S.R."/>
            <person name="Patrignani A."/>
            <person name="Gruter S."/>
            <person name="Poveda L."/>
            <person name="Shimizu-Inatsugi R."/>
            <person name="Baeten J."/>
            <person name="Francoijs K.J."/>
            <person name="Nataraja K.N."/>
            <person name="Reddy Y.A.N."/>
            <person name="Phadnis S."/>
            <person name="Ravikumar R.L."/>
            <person name="Schlapbach R."/>
            <person name="Sreeman S.M."/>
            <person name="Shimizu K.K."/>
        </authorList>
    </citation>
    <scope>NUCLEOTIDE SEQUENCE</scope>
</reference>
<dbReference type="AlphaFoldDB" id="A0AAV5DM40"/>
<evidence type="ECO:0000259" key="2">
    <source>
        <dbReference type="SMART" id="SM00768"/>
    </source>
</evidence>
<comment type="caution">
    <text evidence="3">The sequence shown here is derived from an EMBL/GenBank/DDBJ whole genome shotgun (WGS) entry which is preliminary data.</text>
</comment>